<dbReference type="CDD" id="cd11559">
    <property type="entry name" value="W2_eIF4G1_like"/>
    <property type="match status" value="1"/>
</dbReference>
<evidence type="ECO:0000313" key="3">
    <source>
        <dbReference type="Proteomes" id="UP000663879"/>
    </source>
</evidence>
<name>A0A813PRK0_9BILA</name>
<dbReference type="InterPro" id="IPR003307">
    <property type="entry name" value="W2_domain"/>
</dbReference>
<proteinExistence type="predicted"/>
<sequence length="173" mass="20501">MSKREANETTEQKTCSFDSKVEQIENRLNELFKSSVENKDIFDKIESEYDPPKCDSKEFIRALVISLCNSCYIDNKFDADLFKKRVPILKKFIANKKDHELESLFAIQALDYRFNHQPGFIRIIFDLIYDEDIVCEDVFQAWRAEDREKDHGICTNSLRTFFDWLDVPYNDSN</sequence>
<evidence type="ECO:0000313" key="2">
    <source>
        <dbReference type="EMBL" id="CAF0757292.1"/>
    </source>
</evidence>
<evidence type="ECO:0000259" key="1">
    <source>
        <dbReference type="PROSITE" id="PS51363"/>
    </source>
</evidence>
<dbReference type="AlphaFoldDB" id="A0A813PRK0"/>
<dbReference type="Pfam" id="PF02020">
    <property type="entry name" value="W2"/>
    <property type="match status" value="1"/>
</dbReference>
<gene>
    <name evidence="2" type="ORF">OXX778_LOCUS4241</name>
</gene>
<dbReference type="FunFam" id="1.25.40.180:FF:000042">
    <property type="entry name" value="Eukaryotic translation initiation factor 4 gamma"/>
    <property type="match status" value="1"/>
</dbReference>
<organism evidence="2 3">
    <name type="scientific">Brachionus calyciflorus</name>
    <dbReference type="NCBI Taxonomy" id="104777"/>
    <lineage>
        <taxon>Eukaryota</taxon>
        <taxon>Metazoa</taxon>
        <taxon>Spiralia</taxon>
        <taxon>Gnathifera</taxon>
        <taxon>Rotifera</taxon>
        <taxon>Eurotatoria</taxon>
        <taxon>Monogononta</taxon>
        <taxon>Pseudotrocha</taxon>
        <taxon>Ploima</taxon>
        <taxon>Brachionidae</taxon>
        <taxon>Brachionus</taxon>
    </lineage>
</organism>
<feature type="domain" description="W2" evidence="1">
    <location>
        <begin position="7"/>
        <end position="173"/>
    </location>
</feature>
<dbReference type="SMART" id="SM00515">
    <property type="entry name" value="eIF5C"/>
    <property type="match status" value="1"/>
</dbReference>
<dbReference type="OrthoDB" id="514777at2759"/>
<dbReference type="InterPro" id="IPR016024">
    <property type="entry name" value="ARM-type_fold"/>
</dbReference>
<dbReference type="Proteomes" id="UP000663879">
    <property type="component" value="Unassembled WGS sequence"/>
</dbReference>
<dbReference type="PROSITE" id="PS51363">
    <property type="entry name" value="W2"/>
    <property type="match status" value="1"/>
</dbReference>
<reference evidence="2" key="1">
    <citation type="submission" date="2021-02" db="EMBL/GenBank/DDBJ databases">
        <authorList>
            <person name="Nowell W R."/>
        </authorList>
    </citation>
    <scope>NUCLEOTIDE SEQUENCE</scope>
    <source>
        <strain evidence="2">Ploen Becks lab</strain>
    </source>
</reference>
<accession>A0A813PRK0</accession>
<dbReference type="SUPFAM" id="SSF48371">
    <property type="entry name" value="ARM repeat"/>
    <property type="match status" value="1"/>
</dbReference>
<dbReference type="EMBL" id="CAJNOC010000407">
    <property type="protein sequence ID" value="CAF0757292.1"/>
    <property type="molecule type" value="Genomic_DNA"/>
</dbReference>
<keyword evidence="3" id="KW-1185">Reference proteome</keyword>
<dbReference type="Gene3D" id="1.25.40.180">
    <property type="match status" value="1"/>
</dbReference>
<protein>
    <recommendedName>
        <fullName evidence="1">W2 domain-containing protein</fullName>
    </recommendedName>
</protein>
<comment type="caution">
    <text evidence="2">The sequence shown here is derived from an EMBL/GenBank/DDBJ whole genome shotgun (WGS) entry which is preliminary data.</text>
</comment>